<dbReference type="AlphaFoldDB" id="A0A484TYN6"/>
<evidence type="ECO:0000313" key="6">
    <source>
        <dbReference type="EMBL" id="VFR96935.1"/>
    </source>
</evidence>
<evidence type="ECO:0000313" key="4">
    <source>
        <dbReference type="EMBL" id="VFR78775.1"/>
    </source>
</evidence>
<dbReference type="EMBL" id="CAADID010000030">
    <property type="protein sequence ID" value="VFR78775.1"/>
    <property type="molecule type" value="Genomic_DNA"/>
</dbReference>
<gene>
    <name evidence="1" type="ORF">ANT2_3165</name>
    <name evidence="4" type="ORF">ANT3_3168</name>
    <name evidence="2" type="ORF">BRI6_3314</name>
    <name evidence="3" type="ORF">BRI9_3376</name>
    <name evidence="6" type="ORF">IVO3_3371</name>
    <name evidence="5" type="ORF">RAN3_3184</name>
</gene>
<evidence type="ECO:0000313" key="2">
    <source>
        <dbReference type="EMBL" id="VFR54686.1"/>
    </source>
</evidence>
<organism evidence="4">
    <name type="scientific">plant metagenome</name>
    <dbReference type="NCBI Taxonomy" id="1297885"/>
    <lineage>
        <taxon>unclassified sequences</taxon>
        <taxon>metagenomes</taxon>
        <taxon>organismal metagenomes</taxon>
    </lineage>
</organism>
<accession>A0A484TYN6</accession>
<dbReference type="EMBL" id="CAADIG010000041">
    <property type="protein sequence ID" value="VFR52314.1"/>
    <property type="molecule type" value="Genomic_DNA"/>
</dbReference>
<evidence type="ECO:0000313" key="3">
    <source>
        <dbReference type="EMBL" id="VFR61639.1"/>
    </source>
</evidence>
<evidence type="ECO:0000313" key="5">
    <source>
        <dbReference type="EMBL" id="VFR96003.1"/>
    </source>
</evidence>
<protein>
    <submittedName>
        <fullName evidence="4">Uncharacterized protein</fullName>
    </submittedName>
</protein>
<name>A0A484TYN6_9ZZZZ</name>
<dbReference type="EMBL" id="CAADIP010000052">
    <property type="protein sequence ID" value="VFR96935.1"/>
    <property type="molecule type" value="Genomic_DNA"/>
</dbReference>
<evidence type="ECO:0000313" key="1">
    <source>
        <dbReference type="EMBL" id="VFR52314.1"/>
    </source>
</evidence>
<reference evidence="4" key="1">
    <citation type="submission" date="2019-03" db="EMBL/GenBank/DDBJ databases">
        <authorList>
            <person name="Danneels B."/>
        </authorList>
    </citation>
    <scope>NUCLEOTIDE SEQUENCE</scope>
</reference>
<proteinExistence type="predicted"/>
<dbReference type="EMBL" id="CAADII010000032">
    <property type="protein sequence ID" value="VFR54686.1"/>
    <property type="molecule type" value="Genomic_DNA"/>
</dbReference>
<dbReference type="EMBL" id="CAADIK010000005">
    <property type="protein sequence ID" value="VFR61639.1"/>
    <property type="molecule type" value="Genomic_DNA"/>
</dbReference>
<dbReference type="EMBL" id="CAADIO010000048">
    <property type="protein sequence ID" value="VFR96003.1"/>
    <property type="molecule type" value="Genomic_DNA"/>
</dbReference>
<sequence length="43" mass="4844">MDAPPCGRARRGIGRPVLGTVDGQRRKLARQRLRGDFIRKIKA</sequence>